<evidence type="ECO:0000313" key="2">
    <source>
        <dbReference type="EMBL" id="KAK0169849.1"/>
    </source>
</evidence>
<dbReference type="Pfam" id="PF02285">
    <property type="entry name" value="COX8"/>
    <property type="match status" value="1"/>
</dbReference>
<evidence type="ECO:0000313" key="3">
    <source>
        <dbReference type="Proteomes" id="UP001168990"/>
    </source>
</evidence>
<accession>A0AA39FIA3</accession>
<dbReference type="GO" id="GO:0006123">
    <property type="term" value="P:mitochondrial electron transport, cytochrome c to oxygen"/>
    <property type="evidence" value="ECO:0007669"/>
    <property type="project" value="InterPro"/>
</dbReference>
<sequence>MMFTGVKVANRIIASTNSQFVRHSSAVGTPPRMRISFTEKVIHGVIMAVGILAVPTYIAVNFKNYRSE</sequence>
<keyword evidence="1" id="KW-1133">Transmembrane helix</keyword>
<organism evidence="2 3">
    <name type="scientific">Microctonus aethiopoides</name>
    <dbReference type="NCBI Taxonomy" id="144406"/>
    <lineage>
        <taxon>Eukaryota</taxon>
        <taxon>Metazoa</taxon>
        <taxon>Ecdysozoa</taxon>
        <taxon>Arthropoda</taxon>
        <taxon>Hexapoda</taxon>
        <taxon>Insecta</taxon>
        <taxon>Pterygota</taxon>
        <taxon>Neoptera</taxon>
        <taxon>Endopterygota</taxon>
        <taxon>Hymenoptera</taxon>
        <taxon>Apocrita</taxon>
        <taxon>Ichneumonoidea</taxon>
        <taxon>Braconidae</taxon>
        <taxon>Euphorinae</taxon>
        <taxon>Microctonus</taxon>
    </lineage>
</organism>
<feature type="transmembrane region" description="Helical" evidence="1">
    <location>
        <begin position="41"/>
        <end position="60"/>
    </location>
</feature>
<evidence type="ECO:0000256" key="1">
    <source>
        <dbReference type="SAM" id="Phobius"/>
    </source>
</evidence>
<protein>
    <submittedName>
        <fullName evidence="2">Uncharacterized protein</fullName>
    </submittedName>
</protein>
<dbReference type="GO" id="GO:0005739">
    <property type="term" value="C:mitochondrion"/>
    <property type="evidence" value="ECO:0007669"/>
    <property type="project" value="GOC"/>
</dbReference>
<proteinExistence type="predicted"/>
<comment type="caution">
    <text evidence="2">The sequence shown here is derived from an EMBL/GenBank/DDBJ whole genome shotgun (WGS) entry which is preliminary data.</text>
</comment>
<name>A0AA39FIA3_9HYME</name>
<reference evidence="2" key="1">
    <citation type="journal article" date="2023" name="bioRxiv">
        <title>Scaffold-level genome assemblies of two parasitoid biocontrol wasps reveal the parthenogenesis mechanism and an associated novel virus.</title>
        <authorList>
            <person name="Inwood S."/>
            <person name="Skelly J."/>
            <person name="Guhlin J."/>
            <person name="Harrop T."/>
            <person name="Goldson S."/>
            <person name="Dearden P."/>
        </authorList>
    </citation>
    <scope>NUCLEOTIDE SEQUENCE</scope>
    <source>
        <strain evidence="2">Irish</strain>
        <tissue evidence="2">Whole body</tissue>
    </source>
</reference>
<keyword evidence="1" id="KW-0472">Membrane</keyword>
<keyword evidence="1" id="KW-0812">Transmembrane</keyword>
<dbReference type="AlphaFoldDB" id="A0AA39FIA3"/>
<gene>
    <name evidence="2" type="ORF">PV328_010485</name>
</gene>
<dbReference type="InterPro" id="IPR003205">
    <property type="entry name" value="Cyt_c_oxidase_su8"/>
</dbReference>
<keyword evidence="3" id="KW-1185">Reference proteome</keyword>
<dbReference type="Proteomes" id="UP001168990">
    <property type="component" value="Unassembled WGS sequence"/>
</dbReference>
<dbReference type="EMBL" id="JAQQBS010000004">
    <property type="protein sequence ID" value="KAK0169849.1"/>
    <property type="molecule type" value="Genomic_DNA"/>
</dbReference>
<reference evidence="2" key="2">
    <citation type="submission" date="2023-03" db="EMBL/GenBank/DDBJ databases">
        <authorList>
            <person name="Inwood S.N."/>
            <person name="Skelly J.G."/>
            <person name="Guhlin J."/>
            <person name="Harrop T.W.R."/>
            <person name="Goldson S.G."/>
            <person name="Dearden P.K."/>
        </authorList>
    </citation>
    <scope>NUCLEOTIDE SEQUENCE</scope>
    <source>
        <strain evidence="2">Irish</strain>
        <tissue evidence="2">Whole body</tissue>
    </source>
</reference>